<evidence type="ECO:0000256" key="1">
    <source>
        <dbReference type="ARBA" id="ARBA00004380"/>
    </source>
</evidence>
<keyword evidence="3" id="KW-0967">Endosome</keyword>
<comment type="function">
    <text evidence="3">Required for multiple vacuole delivery pathways including the cytoplasm to vacuole transport (Cvt), autophagy, pexophagy and endocytosis.</text>
</comment>
<feature type="domain" description="FUZ/MON1/HPS1 second Longin" evidence="6">
    <location>
        <begin position="231"/>
        <end position="305"/>
    </location>
</feature>
<dbReference type="InterPro" id="IPR043970">
    <property type="entry name" value="FUZ/MON1/HPS1_longin_3"/>
</dbReference>
<sequence length="442" mass="51705">MSKFKEEKALKNQKEKSKGTLPFLDKAFFKEESNVFHNSRSCNEDSKNEDKIEAWKSRKKHFFILSRAGKPVYSRYGDEMIISEYMGIIQIIISFFHSKEDNLRSFASKNLTVVILLEGPLYLVGISKLHESETQIKAQLNILYTQITTMLTLDKLLNIFVHKENFDLKRLLGNTKIFLDALSDVIIEGEPSILLNGLQCLRLRRSIRMKIDSILIKAKAKKLLYGIIVSNLCIIKLFLLFSMIFNTTSFKDGTEHWIPLCFPKFDPKGFTYCYITFISESTAIVLISTDKNTFFEMRQMKQKIINDFNVHNILNVIKFAETSYTTSDTNAPYLYHFIYKSRADVQFTMPQWETSENIIQKQKIMKIYHKLHSLTQKKSYSRLQFISTKNYIAIAWITSIFEFFTIAKPETTKQHLIKNVNSVLKWIKKEEYRLFIKNGATF</sequence>
<dbReference type="GO" id="GO:0016192">
    <property type="term" value="P:vesicle-mediated transport"/>
    <property type="evidence" value="ECO:0007669"/>
    <property type="project" value="InterPro"/>
</dbReference>
<comment type="similarity">
    <text evidence="3">Belongs to the MON1/SAND family.</text>
</comment>
<dbReference type="OrthoDB" id="272411at2759"/>
<accession>A0A0W4ZPW4</accession>
<comment type="subcellular location">
    <subcellularLocation>
        <location evidence="3">Endosome</location>
        <location evidence="3">Multivesicular body membrane</location>
        <topology evidence="3">Peripheral membrane protein</topology>
    </subcellularLocation>
    <subcellularLocation>
        <location evidence="1 3">Prevacuolar compartment membrane</location>
        <topology evidence="1 3">Peripheral membrane protein</topology>
    </subcellularLocation>
    <subcellularLocation>
        <location evidence="3">Vacuole membrane</location>
        <topology evidence="3">Peripheral membrane protein</topology>
    </subcellularLocation>
</comment>
<evidence type="ECO:0000259" key="7">
    <source>
        <dbReference type="Pfam" id="PF19038"/>
    </source>
</evidence>
<dbReference type="GO" id="GO:0035658">
    <property type="term" value="C:Mon1-Ccz1 complex"/>
    <property type="evidence" value="ECO:0007669"/>
    <property type="project" value="TreeGrafter"/>
</dbReference>
<evidence type="ECO:0000259" key="6">
    <source>
        <dbReference type="Pfam" id="PF19037"/>
    </source>
</evidence>
<dbReference type="GO" id="GO:0006623">
    <property type="term" value="P:protein targeting to vacuole"/>
    <property type="evidence" value="ECO:0007669"/>
    <property type="project" value="UniProtKB-UniRule"/>
</dbReference>
<dbReference type="AlphaFoldDB" id="A0A0W4ZPW4"/>
<dbReference type="GO" id="GO:0032585">
    <property type="term" value="C:multivesicular body membrane"/>
    <property type="evidence" value="ECO:0007669"/>
    <property type="project" value="UniProtKB-SubCell"/>
</dbReference>
<comment type="caution">
    <text evidence="8">The sequence shown here is derived from an EMBL/GenBank/DDBJ whole genome shotgun (WGS) entry which is preliminary data.</text>
</comment>
<organism evidence="8 9">
    <name type="scientific">Pneumocystis jirovecii (strain RU7)</name>
    <name type="common">Human pneumocystis pneumonia agent</name>
    <dbReference type="NCBI Taxonomy" id="1408657"/>
    <lineage>
        <taxon>Eukaryota</taxon>
        <taxon>Fungi</taxon>
        <taxon>Dikarya</taxon>
        <taxon>Ascomycota</taxon>
        <taxon>Taphrinomycotina</taxon>
        <taxon>Pneumocystomycetes</taxon>
        <taxon>Pneumocystaceae</taxon>
        <taxon>Pneumocystis</taxon>
    </lineage>
</organism>
<evidence type="ECO:0000313" key="8">
    <source>
        <dbReference type="EMBL" id="KTW30412.1"/>
    </source>
</evidence>
<keyword evidence="3" id="KW-0813">Transport</keyword>
<proteinExistence type="inferred from homology"/>
<evidence type="ECO:0000313" key="9">
    <source>
        <dbReference type="Proteomes" id="UP000053447"/>
    </source>
</evidence>
<keyword evidence="3" id="KW-0072">Autophagy</keyword>
<dbReference type="InterPro" id="IPR043972">
    <property type="entry name" value="FUZ/MON1/HPS1_longin_1"/>
</dbReference>
<keyword evidence="4" id="KW-0812">Transmembrane</keyword>
<dbReference type="eggNOG" id="KOG0997">
    <property type="taxonomic scope" value="Eukaryota"/>
</dbReference>
<evidence type="ECO:0000259" key="5">
    <source>
        <dbReference type="Pfam" id="PF19036"/>
    </source>
</evidence>
<keyword evidence="9" id="KW-1185">Reference proteome</keyword>
<dbReference type="PANTHER" id="PTHR13027">
    <property type="entry name" value="SAND PROTEIN-RELATED"/>
    <property type="match status" value="1"/>
</dbReference>
<keyword evidence="3" id="KW-0926">Vacuole</keyword>
<dbReference type="InterPro" id="IPR004353">
    <property type="entry name" value="Mon1"/>
</dbReference>
<dbReference type="Proteomes" id="UP000053447">
    <property type="component" value="Unassembled WGS sequence"/>
</dbReference>
<dbReference type="InterPro" id="IPR043971">
    <property type="entry name" value="FUZ/MON1/HPS1_longin_2"/>
</dbReference>
<dbReference type="RefSeq" id="XP_018229703.1">
    <property type="nucleotide sequence ID" value="XM_018373958.1"/>
</dbReference>
<dbReference type="SUPFAM" id="SSF64356">
    <property type="entry name" value="SNARE-like"/>
    <property type="match status" value="1"/>
</dbReference>
<evidence type="ECO:0000256" key="4">
    <source>
        <dbReference type="SAM" id="Phobius"/>
    </source>
</evidence>
<keyword evidence="3" id="KW-0653">Protein transport</keyword>
<dbReference type="VEuPathDB" id="FungiDB:T551_01695"/>
<feature type="transmembrane region" description="Helical" evidence="4">
    <location>
        <begin position="223"/>
        <end position="245"/>
    </location>
</feature>
<keyword evidence="4" id="KW-1133">Transmembrane helix</keyword>
<dbReference type="GO" id="GO:0000329">
    <property type="term" value="C:fungal-type vacuole membrane"/>
    <property type="evidence" value="ECO:0007669"/>
    <property type="project" value="TreeGrafter"/>
</dbReference>
<dbReference type="EMBL" id="LFWA01000007">
    <property type="protein sequence ID" value="KTW30412.1"/>
    <property type="molecule type" value="Genomic_DNA"/>
</dbReference>
<evidence type="ECO:0000256" key="3">
    <source>
        <dbReference type="RuleBase" id="RU367048"/>
    </source>
</evidence>
<dbReference type="InterPro" id="IPR011012">
    <property type="entry name" value="Longin-like_dom_sf"/>
</dbReference>
<dbReference type="PANTHER" id="PTHR13027:SF7">
    <property type="entry name" value="VACUOLAR FUSION PROTEIN MON1 HOMOLOG"/>
    <property type="match status" value="1"/>
</dbReference>
<keyword evidence="3 4" id="KW-0472">Membrane</keyword>
<reference evidence="9" key="1">
    <citation type="journal article" date="2016" name="Nat. Commun.">
        <title>Genome analysis of three Pneumocystis species reveals adaptation mechanisms to life exclusively in mammalian hosts.</title>
        <authorList>
            <person name="Ma L."/>
            <person name="Chen Z."/>
            <person name="Huang D.W."/>
            <person name="Kutty G."/>
            <person name="Ishihara M."/>
            <person name="Wang H."/>
            <person name="Abouelleil A."/>
            <person name="Bishop L."/>
            <person name="Davey E."/>
            <person name="Deng R."/>
            <person name="Deng X."/>
            <person name="Fan L."/>
            <person name="Fantoni G."/>
            <person name="Fitzgerald M."/>
            <person name="Gogineni E."/>
            <person name="Goldberg J.M."/>
            <person name="Handley G."/>
            <person name="Hu X."/>
            <person name="Huber C."/>
            <person name="Jiao X."/>
            <person name="Jones K."/>
            <person name="Levin J.Z."/>
            <person name="Liu Y."/>
            <person name="Macdonald P."/>
            <person name="Melnikov A."/>
            <person name="Raley C."/>
            <person name="Sassi M."/>
            <person name="Sherman B.T."/>
            <person name="Song X."/>
            <person name="Sykes S."/>
            <person name="Tran B."/>
            <person name="Walsh L."/>
            <person name="Xia Y."/>
            <person name="Yang J."/>
            <person name="Young S."/>
            <person name="Zeng Q."/>
            <person name="Zheng X."/>
            <person name="Stephens R."/>
            <person name="Nusbaum C."/>
            <person name="Birren B.W."/>
            <person name="Azadi P."/>
            <person name="Lempicki R.A."/>
            <person name="Cuomo C.A."/>
            <person name="Kovacs J.A."/>
        </authorList>
    </citation>
    <scope>NUCLEOTIDE SEQUENCE [LARGE SCALE GENOMIC DNA]</scope>
    <source>
        <strain evidence="9">RU7</strain>
    </source>
</reference>
<feature type="domain" description="FUZ/MON1/HPS1 third Longin" evidence="7">
    <location>
        <begin position="334"/>
        <end position="431"/>
    </location>
</feature>
<dbReference type="GeneID" id="28940213"/>
<evidence type="ECO:0000256" key="2">
    <source>
        <dbReference type="ARBA" id="ARBA00018132"/>
    </source>
</evidence>
<dbReference type="GO" id="GO:0006914">
    <property type="term" value="P:autophagy"/>
    <property type="evidence" value="ECO:0007669"/>
    <property type="project" value="UniProtKB-UniRule"/>
</dbReference>
<dbReference type="Pfam" id="PF19038">
    <property type="entry name" value="Fuz_longin_3"/>
    <property type="match status" value="1"/>
</dbReference>
<name>A0A0W4ZPW4_PNEJ7</name>
<dbReference type="Pfam" id="PF19037">
    <property type="entry name" value="Fuz_longin_2"/>
    <property type="match status" value="1"/>
</dbReference>
<protein>
    <recommendedName>
        <fullName evidence="2 3">Vacuolar fusion protein MON1</fullName>
    </recommendedName>
</protein>
<dbReference type="Pfam" id="PF19036">
    <property type="entry name" value="Fuz_longin_1"/>
    <property type="match status" value="1"/>
</dbReference>
<dbReference type="PRINTS" id="PR01546">
    <property type="entry name" value="YEAST73DUF"/>
</dbReference>
<feature type="transmembrane region" description="Helical" evidence="4">
    <location>
        <begin position="269"/>
        <end position="289"/>
    </location>
</feature>
<gene>
    <name evidence="8" type="ORF">T551_01695</name>
</gene>
<feature type="domain" description="FUZ/MON1/HPS1 first Longin" evidence="5">
    <location>
        <begin position="60"/>
        <end position="182"/>
    </location>
</feature>
<dbReference type="STRING" id="1408657.A0A0W4ZPW4"/>